<dbReference type="Pfam" id="PF17099">
    <property type="entry name" value="TrpP"/>
    <property type="match status" value="1"/>
</dbReference>
<keyword evidence="1" id="KW-0812">Transmembrane</keyword>
<dbReference type="EMBL" id="JAAGPU010000054">
    <property type="protein sequence ID" value="NEU06599.1"/>
    <property type="molecule type" value="Genomic_DNA"/>
</dbReference>
<keyword evidence="3" id="KW-1185">Reference proteome</keyword>
<keyword evidence="1" id="KW-0472">Membrane</keyword>
<dbReference type="Proteomes" id="UP000481872">
    <property type="component" value="Unassembled WGS sequence"/>
</dbReference>
<accession>A0A6M0H7J9</accession>
<feature type="transmembrane region" description="Helical" evidence="1">
    <location>
        <begin position="117"/>
        <end position="140"/>
    </location>
</feature>
<protein>
    <submittedName>
        <fullName evidence="2">Tryptophan transporter</fullName>
    </submittedName>
</protein>
<dbReference type="AlphaFoldDB" id="A0A6M0H7J9"/>
<name>A0A6M0H7J9_9CLOT</name>
<feature type="transmembrane region" description="Helical" evidence="1">
    <location>
        <begin position="32"/>
        <end position="49"/>
    </location>
</feature>
<gene>
    <name evidence="2" type="ORF">G3M99_17490</name>
</gene>
<sequence length="181" mass="19899">MKKINKTEILTMNSILLAIGAILHQITPAIGLPMQPDFALTMMIIIIVINKDDYKTILVSAIITGIFTAMTTKFPGGQLPNLIDKLVTAHIVYILTNFICKIRIFNRMNNNSFLTTIVLSIGTLISGIIFLLSAEIIIGLPASFKILVLTIVLPTIAINTISGLALYKIINLAFKRVKTFN</sequence>
<keyword evidence="1" id="KW-1133">Transmembrane helix</keyword>
<evidence type="ECO:0000313" key="2">
    <source>
        <dbReference type="EMBL" id="NEU06599.1"/>
    </source>
</evidence>
<feature type="transmembrane region" description="Helical" evidence="1">
    <location>
        <begin position="56"/>
        <end position="74"/>
    </location>
</feature>
<feature type="transmembrane region" description="Helical" evidence="1">
    <location>
        <begin position="9"/>
        <end position="26"/>
    </location>
</feature>
<organism evidence="2 3">
    <name type="scientific">Clostridium senegalense</name>
    <dbReference type="NCBI Taxonomy" id="1465809"/>
    <lineage>
        <taxon>Bacteria</taxon>
        <taxon>Bacillati</taxon>
        <taxon>Bacillota</taxon>
        <taxon>Clostridia</taxon>
        <taxon>Eubacteriales</taxon>
        <taxon>Clostridiaceae</taxon>
        <taxon>Clostridium</taxon>
    </lineage>
</organism>
<proteinExistence type="predicted"/>
<evidence type="ECO:0000313" key="3">
    <source>
        <dbReference type="Proteomes" id="UP000481872"/>
    </source>
</evidence>
<dbReference type="InterPro" id="IPR031360">
    <property type="entry name" value="TrpP"/>
</dbReference>
<comment type="caution">
    <text evidence="2">The sequence shown here is derived from an EMBL/GenBank/DDBJ whole genome shotgun (WGS) entry which is preliminary data.</text>
</comment>
<feature type="transmembrane region" description="Helical" evidence="1">
    <location>
        <begin position="86"/>
        <end position="105"/>
    </location>
</feature>
<dbReference type="RefSeq" id="WP_061995176.1">
    <property type="nucleotide sequence ID" value="NZ_JAAGPU010000054.1"/>
</dbReference>
<evidence type="ECO:0000256" key="1">
    <source>
        <dbReference type="SAM" id="Phobius"/>
    </source>
</evidence>
<reference evidence="2 3" key="1">
    <citation type="submission" date="2020-02" db="EMBL/GenBank/DDBJ databases">
        <title>Genome assembly of a novel Clostridium senegalense strain.</title>
        <authorList>
            <person name="Gupta T.B."/>
            <person name="Jauregui R."/>
            <person name="Maclean P."/>
            <person name="Nawarathana A."/>
            <person name="Brightwell G."/>
        </authorList>
    </citation>
    <scope>NUCLEOTIDE SEQUENCE [LARGE SCALE GENOMIC DNA]</scope>
    <source>
        <strain evidence="2 3">AGRFS4</strain>
    </source>
</reference>
<feature type="transmembrane region" description="Helical" evidence="1">
    <location>
        <begin position="146"/>
        <end position="167"/>
    </location>
</feature>